<dbReference type="EMBL" id="LLXI01000377">
    <property type="protein sequence ID" value="PKY45325.1"/>
    <property type="molecule type" value="Genomic_DNA"/>
</dbReference>
<comment type="caution">
    <text evidence="1">The sequence shown here is derived from an EMBL/GenBank/DDBJ whole genome shotgun (WGS) entry which is preliminary data.</text>
</comment>
<keyword evidence="2" id="KW-1185">Reference proteome</keyword>
<gene>
    <name evidence="1" type="ORF">RhiirA4_419750</name>
</gene>
<proteinExistence type="predicted"/>
<sequence>MEFLLDQVTSEIGYNMLKEDLFVNHSFNKDHFFELRKKKEASFKCKDSNMAEQSTSAVKDAIVDNVIQNLQELEISEQATLALGKKYLEKRMTNYLESNYQNEKMNNYFGIYIILYLIIFT</sequence>
<evidence type="ECO:0000313" key="1">
    <source>
        <dbReference type="EMBL" id="PKY45325.1"/>
    </source>
</evidence>
<accession>A0A2I1GFD9</accession>
<dbReference type="Proteomes" id="UP000234323">
    <property type="component" value="Unassembled WGS sequence"/>
</dbReference>
<organism evidence="1 2">
    <name type="scientific">Rhizophagus irregularis</name>
    <dbReference type="NCBI Taxonomy" id="588596"/>
    <lineage>
        <taxon>Eukaryota</taxon>
        <taxon>Fungi</taxon>
        <taxon>Fungi incertae sedis</taxon>
        <taxon>Mucoromycota</taxon>
        <taxon>Glomeromycotina</taxon>
        <taxon>Glomeromycetes</taxon>
        <taxon>Glomerales</taxon>
        <taxon>Glomeraceae</taxon>
        <taxon>Rhizophagus</taxon>
    </lineage>
</organism>
<name>A0A2I1GFD9_9GLOM</name>
<dbReference type="AlphaFoldDB" id="A0A2I1GFD9"/>
<protein>
    <submittedName>
        <fullName evidence="1">Uncharacterized protein</fullName>
    </submittedName>
</protein>
<evidence type="ECO:0000313" key="2">
    <source>
        <dbReference type="Proteomes" id="UP000234323"/>
    </source>
</evidence>
<reference evidence="1 2" key="1">
    <citation type="submission" date="2015-10" db="EMBL/GenBank/DDBJ databases">
        <title>Genome analyses suggest a sexual origin of heterokaryosis in a supposedly ancient asexual fungus.</title>
        <authorList>
            <person name="Ropars J."/>
            <person name="Sedzielewska K."/>
            <person name="Noel J."/>
            <person name="Charron P."/>
            <person name="Farinelli L."/>
            <person name="Marton T."/>
            <person name="Kruger M."/>
            <person name="Pelin A."/>
            <person name="Brachmann A."/>
            <person name="Corradi N."/>
        </authorList>
    </citation>
    <scope>NUCLEOTIDE SEQUENCE [LARGE SCALE GENOMIC DNA]</scope>
    <source>
        <strain evidence="1 2">A4</strain>
    </source>
</reference>